<organism evidence="2 3">
    <name type="scientific">Dorcoceras hygrometricum</name>
    <dbReference type="NCBI Taxonomy" id="472368"/>
    <lineage>
        <taxon>Eukaryota</taxon>
        <taxon>Viridiplantae</taxon>
        <taxon>Streptophyta</taxon>
        <taxon>Embryophyta</taxon>
        <taxon>Tracheophyta</taxon>
        <taxon>Spermatophyta</taxon>
        <taxon>Magnoliopsida</taxon>
        <taxon>eudicotyledons</taxon>
        <taxon>Gunneridae</taxon>
        <taxon>Pentapetalae</taxon>
        <taxon>asterids</taxon>
        <taxon>lamiids</taxon>
        <taxon>Lamiales</taxon>
        <taxon>Gesneriaceae</taxon>
        <taxon>Didymocarpoideae</taxon>
        <taxon>Trichosporeae</taxon>
        <taxon>Loxocarpinae</taxon>
        <taxon>Dorcoceras</taxon>
    </lineage>
</organism>
<dbReference type="Proteomes" id="UP000250235">
    <property type="component" value="Unassembled WGS sequence"/>
</dbReference>
<feature type="transmembrane region" description="Helical" evidence="1">
    <location>
        <begin position="228"/>
        <end position="245"/>
    </location>
</feature>
<dbReference type="OrthoDB" id="1305768at2759"/>
<protein>
    <submittedName>
        <fullName evidence="2">Thioredoxin family protein</fullName>
    </submittedName>
</protein>
<evidence type="ECO:0000313" key="3">
    <source>
        <dbReference type="Proteomes" id="UP000250235"/>
    </source>
</evidence>
<feature type="transmembrane region" description="Helical" evidence="1">
    <location>
        <begin position="75"/>
        <end position="92"/>
    </location>
</feature>
<evidence type="ECO:0000313" key="2">
    <source>
        <dbReference type="EMBL" id="KZV16095.1"/>
    </source>
</evidence>
<keyword evidence="1" id="KW-0472">Membrane</keyword>
<sequence length="336" mass="38268">MEIKTWLFFSFWATVSIVFLKLGFNAFETTNLSHKVSPLVLFFFSHAAAISVCYSSHYTFVYSPQLDIPDVRQRYHLFLVFALTGPLIYNAIDGPGMWYYFPMWGYVFFLYFIVLFFYGVPGDEIGFGVDFTIKMLLIYFGDNKKLVPILVLLVSWYTSTVWAEISEAQGTQRTPPWMLDDVPVNILTPTIKKMDKLVKFGAAILRGIVFQDENSSILRRMIQKRRPLIEFAVGMVGTVLFQNFFKLTTFNHVVAFLYFAVVWLANLALLRPASDLGVFNFLLANVVVGCTVSEFGFQGTTLIANGASVLLYGLRVELQSLTIVNRGEAEPRVMVW</sequence>
<reference evidence="2 3" key="1">
    <citation type="journal article" date="2015" name="Proc. Natl. Acad. Sci. U.S.A.">
        <title>The resurrection genome of Boea hygrometrica: A blueprint for survival of dehydration.</title>
        <authorList>
            <person name="Xiao L."/>
            <person name="Yang G."/>
            <person name="Zhang L."/>
            <person name="Yang X."/>
            <person name="Zhao S."/>
            <person name="Ji Z."/>
            <person name="Zhou Q."/>
            <person name="Hu M."/>
            <person name="Wang Y."/>
            <person name="Chen M."/>
            <person name="Xu Y."/>
            <person name="Jin H."/>
            <person name="Xiao X."/>
            <person name="Hu G."/>
            <person name="Bao F."/>
            <person name="Hu Y."/>
            <person name="Wan P."/>
            <person name="Li L."/>
            <person name="Deng X."/>
            <person name="Kuang T."/>
            <person name="Xiang C."/>
            <person name="Zhu J.K."/>
            <person name="Oliver M.J."/>
            <person name="He Y."/>
        </authorList>
    </citation>
    <scope>NUCLEOTIDE SEQUENCE [LARGE SCALE GENOMIC DNA]</scope>
    <source>
        <strain evidence="3">cv. XS01</strain>
    </source>
</reference>
<dbReference type="EMBL" id="KV019580">
    <property type="protein sequence ID" value="KZV16095.1"/>
    <property type="molecule type" value="Genomic_DNA"/>
</dbReference>
<keyword evidence="3" id="KW-1185">Reference proteome</keyword>
<keyword evidence="1" id="KW-1133">Transmembrane helix</keyword>
<feature type="transmembrane region" description="Helical" evidence="1">
    <location>
        <begin position="251"/>
        <end position="270"/>
    </location>
</feature>
<feature type="transmembrane region" description="Helical" evidence="1">
    <location>
        <begin position="98"/>
        <end position="118"/>
    </location>
</feature>
<accession>A0A2Z7AAW1</accession>
<gene>
    <name evidence="2" type="ORF">F511_24888</name>
</gene>
<name>A0A2Z7AAW1_9LAMI</name>
<feature type="transmembrane region" description="Helical" evidence="1">
    <location>
        <begin position="7"/>
        <end position="27"/>
    </location>
</feature>
<feature type="transmembrane region" description="Helical" evidence="1">
    <location>
        <begin position="39"/>
        <end position="63"/>
    </location>
</feature>
<keyword evidence="1" id="KW-0812">Transmembrane</keyword>
<evidence type="ECO:0000256" key="1">
    <source>
        <dbReference type="SAM" id="Phobius"/>
    </source>
</evidence>
<dbReference type="AlphaFoldDB" id="A0A2Z7AAW1"/>
<proteinExistence type="predicted"/>